<dbReference type="VEuPathDB" id="FungiDB:CTRG_02876"/>
<dbReference type="EMBL" id="GG692397">
    <property type="protein sequence ID" value="EER34058.1"/>
    <property type="molecule type" value="Genomic_DNA"/>
</dbReference>
<protein>
    <submittedName>
        <fullName evidence="2">Uncharacterized protein</fullName>
    </submittedName>
</protein>
<accession>C5M904</accession>
<dbReference type="HOGENOM" id="CLU_1266715_0_0_1"/>
<feature type="transmembrane region" description="Helical" evidence="1">
    <location>
        <begin position="38"/>
        <end position="58"/>
    </location>
</feature>
<dbReference type="RefSeq" id="XP_002548579.1">
    <property type="nucleotide sequence ID" value="XM_002548533.1"/>
</dbReference>
<name>C5M904_CANTT</name>
<feature type="transmembrane region" description="Helical" evidence="1">
    <location>
        <begin position="142"/>
        <end position="160"/>
    </location>
</feature>
<dbReference type="AlphaFoldDB" id="C5M904"/>
<dbReference type="GeneID" id="8300381"/>
<dbReference type="Proteomes" id="UP000002037">
    <property type="component" value="Unassembled WGS sequence"/>
</dbReference>
<dbReference type="KEGG" id="ctp:CTRG_02876"/>
<evidence type="ECO:0000313" key="2">
    <source>
        <dbReference type="EMBL" id="EER34058.1"/>
    </source>
</evidence>
<keyword evidence="3" id="KW-1185">Reference proteome</keyword>
<keyword evidence="1" id="KW-1133">Transmembrane helix</keyword>
<feature type="transmembrane region" description="Helical" evidence="1">
    <location>
        <begin position="200"/>
        <end position="217"/>
    </location>
</feature>
<sequence>MPYVVLPASEEYIKLAKVSIKKYSKSFLFRIKLNNMKFCWFFIYIFSVFSSCLSEVIIPKDTNSLTLSECQVEGSTAITKRDFPWYTFVEVVTTDQRIRGPFLIWISFYSFGNLALNLPIVYDECRQRERKQLIPRGQCRKAIKASVWYLSTSAVTIYGLTNAANASLKFTETIEVLTKAVVQLTMLSIMNPQDILPNGNYHYLIIIIMMGCMFWNLC</sequence>
<keyword evidence="1" id="KW-0812">Transmembrane</keyword>
<reference evidence="2 3" key="1">
    <citation type="journal article" date="2009" name="Nature">
        <title>Evolution of pathogenicity and sexual reproduction in eight Candida genomes.</title>
        <authorList>
            <person name="Butler G."/>
            <person name="Rasmussen M.D."/>
            <person name="Lin M.F."/>
            <person name="Santos M.A."/>
            <person name="Sakthikumar S."/>
            <person name="Munro C.A."/>
            <person name="Rheinbay E."/>
            <person name="Grabherr M."/>
            <person name="Forche A."/>
            <person name="Reedy J.L."/>
            <person name="Agrafioti I."/>
            <person name="Arnaud M.B."/>
            <person name="Bates S."/>
            <person name="Brown A.J."/>
            <person name="Brunke S."/>
            <person name="Costanzo M.C."/>
            <person name="Fitzpatrick D.A."/>
            <person name="de Groot P.W."/>
            <person name="Harris D."/>
            <person name="Hoyer L.L."/>
            <person name="Hube B."/>
            <person name="Klis F.M."/>
            <person name="Kodira C."/>
            <person name="Lennard N."/>
            <person name="Logue M.E."/>
            <person name="Martin R."/>
            <person name="Neiman A.M."/>
            <person name="Nikolaou E."/>
            <person name="Quail M.A."/>
            <person name="Quinn J."/>
            <person name="Santos M.C."/>
            <person name="Schmitzberger F.F."/>
            <person name="Sherlock G."/>
            <person name="Shah P."/>
            <person name="Silverstein K.A."/>
            <person name="Skrzypek M.S."/>
            <person name="Soll D."/>
            <person name="Staggs R."/>
            <person name="Stansfield I."/>
            <person name="Stumpf M.P."/>
            <person name="Sudbery P.E."/>
            <person name="Srikantha T."/>
            <person name="Zeng Q."/>
            <person name="Berman J."/>
            <person name="Berriman M."/>
            <person name="Heitman J."/>
            <person name="Gow N.A."/>
            <person name="Lorenz M.C."/>
            <person name="Birren B.W."/>
            <person name="Kellis M."/>
            <person name="Cuomo C.A."/>
        </authorList>
    </citation>
    <scope>NUCLEOTIDE SEQUENCE [LARGE SCALE GENOMIC DNA]</scope>
    <source>
        <strain evidence="3">ATCC MYA-3404 / T1</strain>
    </source>
</reference>
<gene>
    <name evidence="2" type="ORF">CTRG_02876</name>
</gene>
<dbReference type="OrthoDB" id="10589916at2759"/>
<proteinExistence type="predicted"/>
<evidence type="ECO:0000313" key="3">
    <source>
        <dbReference type="Proteomes" id="UP000002037"/>
    </source>
</evidence>
<evidence type="ECO:0000256" key="1">
    <source>
        <dbReference type="SAM" id="Phobius"/>
    </source>
</evidence>
<keyword evidence="1" id="KW-0472">Membrane</keyword>
<organism evidence="2 3">
    <name type="scientific">Candida tropicalis (strain ATCC MYA-3404 / T1)</name>
    <name type="common">Yeast</name>
    <dbReference type="NCBI Taxonomy" id="294747"/>
    <lineage>
        <taxon>Eukaryota</taxon>
        <taxon>Fungi</taxon>
        <taxon>Dikarya</taxon>
        <taxon>Ascomycota</taxon>
        <taxon>Saccharomycotina</taxon>
        <taxon>Pichiomycetes</taxon>
        <taxon>Debaryomycetaceae</taxon>
        <taxon>Candida/Lodderomyces clade</taxon>
        <taxon>Candida</taxon>
    </lineage>
</organism>
<feature type="transmembrane region" description="Helical" evidence="1">
    <location>
        <begin position="102"/>
        <end position="122"/>
    </location>
</feature>